<dbReference type="GO" id="GO:0005829">
    <property type="term" value="C:cytosol"/>
    <property type="evidence" value="ECO:0007669"/>
    <property type="project" value="TreeGrafter"/>
</dbReference>
<dbReference type="Pfam" id="PF00186">
    <property type="entry name" value="DHFR_1"/>
    <property type="match status" value="1"/>
</dbReference>
<keyword evidence="4" id="KW-0554">One-carbon metabolism</keyword>
<dbReference type="OrthoDB" id="9804315at2"/>
<dbReference type="Proteomes" id="UP000317715">
    <property type="component" value="Unassembled WGS sequence"/>
</dbReference>
<evidence type="ECO:0000313" key="9">
    <source>
        <dbReference type="EMBL" id="GEB17959.1"/>
    </source>
</evidence>
<feature type="domain" description="DHFR" evidence="8">
    <location>
        <begin position="27"/>
        <end position="196"/>
    </location>
</feature>
<name>A0A4Y3NGX6_PAEAU</name>
<dbReference type="EC" id="1.5.1.3" evidence="3"/>
<dbReference type="Gene3D" id="3.40.430.10">
    <property type="entry name" value="Dihydrofolate Reductase, subunit A"/>
    <property type="match status" value="1"/>
</dbReference>
<organism evidence="9 10">
    <name type="scientific">Paenarthrobacter aurescens</name>
    <name type="common">Arthrobacter aurescens</name>
    <dbReference type="NCBI Taxonomy" id="43663"/>
    <lineage>
        <taxon>Bacteria</taxon>
        <taxon>Bacillati</taxon>
        <taxon>Actinomycetota</taxon>
        <taxon>Actinomycetes</taxon>
        <taxon>Micrococcales</taxon>
        <taxon>Micrococcaceae</taxon>
        <taxon>Paenarthrobacter</taxon>
    </lineage>
</organism>
<comment type="pathway">
    <text evidence="1">Cofactor biosynthesis; tetrahydrofolate biosynthesis; 5,6,7,8-tetrahydrofolate from 7,8-dihydrofolate: step 1/1.</text>
</comment>
<evidence type="ECO:0000256" key="1">
    <source>
        <dbReference type="ARBA" id="ARBA00004903"/>
    </source>
</evidence>
<comment type="caution">
    <text evidence="9">The sequence shown here is derived from an EMBL/GenBank/DDBJ whole genome shotgun (WGS) entry which is preliminary data.</text>
</comment>
<dbReference type="GeneID" id="97301836"/>
<proteinExistence type="inferred from homology"/>
<dbReference type="GO" id="GO:0004146">
    <property type="term" value="F:dihydrofolate reductase activity"/>
    <property type="evidence" value="ECO:0007669"/>
    <property type="project" value="UniProtKB-EC"/>
</dbReference>
<dbReference type="PIRSF" id="PIRSF000194">
    <property type="entry name" value="DHFR"/>
    <property type="match status" value="1"/>
</dbReference>
<protein>
    <recommendedName>
        <fullName evidence="3">dihydrofolate reductase</fullName>
        <ecNumber evidence="3">1.5.1.3</ecNumber>
    </recommendedName>
</protein>
<dbReference type="GO" id="GO:0046452">
    <property type="term" value="P:dihydrofolate metabolic process"/>
    <property type="evidence" value="ECO:0007669"/>
    <property type="project" value="TreeGrafter"/>
</dbReference>
<dbReference type="UniPathway" id="UPA00077">
    <property type="reaction ID" value="UER00158"/>
</dbReference>
<dbReference type="PROSITE" id="PS00075">
    <property type="entry name" value="DHFR_1"/>
    <property type="match status" value="1"/>
</dbReference>
<evidence type="ECO:0000256" key="7">
    <source>
        <dbReference type="RuleBase" id="RU004474"/>
    </source>
</evidence>
<dbReference type="PRINTS" id="PR00070">
    <property type="entry name" value="DHFR"/>
</dbReference>
<dbReference type="InterPro" id="IPR024072">
    <property type="entry name" value="DHFR-like_dom_sf"/>
</dbReference>
<evidence type="ECO:0000256" key="2">
    <source>
        <dbReference type="ARBA" id="ARBA00009539"/>
    </source>
</evidence>
<keyword evidence="5" id="KW-0521">NADP</keyword>
<dbReference type="SUPFAM" id="SSF53597">
    <property type="entry name" value="Dihydrofolate reductase-like"/>
    <property type="match status" value="1"/>
</dbReference>
<dbReference type="AlphaFoldDB" id="A0A4Y3NGX6"/>
<reference evidence="9 10" key="1">
    <citation type="submission" date="2019-06" db="EMBL/GenBank/DDBJ databases">
        <title>Whole genome shotgun sequence of Paenarthrobacter aurescens NBRC 12136.</title>
        <authorList>
            <person name="Hosoyama A."/>
            <person name="Uohara A."/>
            <person name="Ohji S."/>
            <person name="Ichikawa N."/>
        </authorList>
    </citation>
    <scope>NUCLEOTIDE SEQUENCE [LARGE SCALE GENOMIC DNA]</scope>
    <source>
        <strain evidence="9 10">NBRC 12136</strain>
    </source>
</reference>
<evidence type="ECO:0000313" key="10">
    <source>
        <dbReference type="Proteomes" id="UP000317715"/>
    </source>
</evidence>
<keyword evidence="6" id="KW-0560">Oxidoreductase</keyword>
<accession>A0A4Y3NGX6</accession>
<evidence type="ECO:0000256" key="6">
    <source>
        <dbReference type="ARBA" id="ARBA00023002"/>
    </source>
</evidence>
<dbReference type="GO" id="GO:0050661">
    <property type="term" value="F:NADP binding"/>
    <property type="evidence" value="ECO:0007669"/>
    <property type="project" value="InterPro"/>
</dbReference>
<evidence type="ECO:0000256" key="4">
    <source>
        <dbReference type="ARBA" id="ARBA00022563"/>
    </source>
</evidence>
<dbReference type="GO" id="GO:0046655">
    <property type="term" value="P:folic acid metabolic process"/>
    <property type="evidence" value="ECO:0007669"/>
    <property type="project" value="TreeGrafter"/>
</dbReference>
<dbReference type="EMBL" id="BJMD01000003">
    <property type="protein sequence ID" value="GEB17959.1"/>
    <property type="molecule type" value="Genomic_DNA"/>
</dbReference>
<comment type="similarity">
    <text evidence="2 7">Belongs to the dihydrofolate reductase family.</text>
</comment>
<evidence type="ECO:0000259" key="8">
    <source>
        <dbReference type="PROSITE" id="PS51330"/>
    </source>
</evidence>
<dbReference type="RefSeq" id="WP_141281686.1">
    <property type="nucleotide sequence ID" value="NZ_BAAAWK010000001.1"/>
</dbReference>
<evidence type="ECO:0000256" key="5">
    <source>
        <dbReference type="ARBA" id="ARBA00022857"/>
    </source>
</evidence>
<dbReference type="PANTHER" id="PTHR48069:SF3">
    <property type="entry name" value="DIHYDROFOLATE REDUCTASE"/>
    <property type="match status" value="1"/>
</dbReference>
<evidence type="ECO:0000256" key="3">
    <source>
        <dbReference type="ARBA" id="ARBA00012856"/>
    </source>
</evidence>
<keyword evidence="10" id="KW-1185">Reference proteome</keyword>
<dbReference type="InterPro" id="IPR017925">
    <property type="entry name" value="DHFR_CS"/>
</dbReference>
<sequence length="205" mass="22336">MNTPTPETPSQLPGVIFTQETAARMTGIGMVWAQTKSGVIGKDGSMPWHLPEDLKHFSQLTTGHPVIMGRKTWLSFPEKYRPLPGRTNIVVTRNAEWASTPEAEGAVVVSSLDAALLESQFAPGGQKVWIIGGGEIFEQSMGIANLAVITIIDADVDGDTYAPELGDDWTFDAVAPSEGWLTAKNGTNYRFTTWRRNASQKSQED</sequence>
<gene>
    <name evidence="9" type="ORF">AAU01_07140</name>
</gene>
<dbReference type="GO" id="GO:0006730">
    <property type="term" value="P:one-carbon metabolic process"/>
    <property type="evidence" value="ECO:0007669"/>
    <property type="project" value="UniProtKB-KW"/>
</dbReference>
<dbReference type="PANTHER" id="PTHR48069">
    <property type="entry name" value="DIHYDROFOLATE REDUCTASE"/>
    <property type="match status" value="1"/>
</dbReference>
<dbReference type="InterPro" id="IPR012259">
    <property type="entry name" value="DHFR"/>
</dbReference>
<dbReference type="InterPro" id="IPR001796">
    <property type="entry name" value="DHFR_dom"/>
</dbReference>
<dbReference type="PROSITE" id="PS51330">
    <property type="entry name" value="DHFR_2"/>
    <property type="match status" value="1"/>
</dbReference>
<dbReference type="CDD" id="cd00209">
    <property type="entry name" value="DHFR"/>
    <property type="match status" value="1"/>
</dbReference>
<dbReference type="GO" id="GO:0046654">
    <property type="term" value="P:tetrahydrofolate biosynthetic process"/>
    <property type="evidence" value="ECO:0007669"/>
    <property type="project" value="UniProtKB-UniPathway"/>
</dbReference>